<reference evidence="6 7" key="1">
    <citation type="submission" date="2016-11" db="EMBL/GenBank/DDBJ databases">
        <authorList>
            <person name="Jaros S."/>
            <person name="Januszkiewicz K."/>
            <person name="Wedrychowicz H."/>
        </authorList>
    </citation>
    <scope>NUCLEOTIDE SEQUENCE [LARGE SCALE GENOMIC DNA]</scope>
    <source>
        <strain evidence="6 7">DSM 3090</strain>
    </source>
</reference>
<evidence type="ECO:0000313" key="7">
    <source>
        <dbReference type="Proteomes" id="UP000183952"/>
    </source>
</evidence>
<dbReference type="PANTHER" id="PTHR11228">
    <property type="entry name" value="RADICAL SAM DOMAIN PROTEIN"/>
    <property type="match status" value="1"/>
</dbReference>
<dbReference type="STRING" id="1121331.SAMN02745248_00892"/>
<dbReference type="GO" id="GO:0046872">
    <property type="term" value="F:metal ion binding"/>
    <property type="evidence" value="ECO:0007669"/>
    <property type="project" value="UniProtKB-KW"/>
</dbReference>
<dbReference type="SUPFAM" id="SSF102114">
    <property type="entry name" value="Radical SAM enzymes"/>
    <property type="match status" value="1"/>
</dbReference>
<dbReference type="Gene3D" id="3.20.20.70">
    <property type="entry name" value="Aldolase class I"/>
    <property type="match status" value="1"/>
</dbReference>
<accession>A0A1M6M0D5</accession>
<proteinExistence type="predicted"/>
<dbReference type="Pfam" id="PF04055">
    <property type="entry name" value="Radical_SAM"/>
    <property type="match status" value="1"/>
</dbReference>
<dbReference type="PANTHER" id="PTHR11228:SF34">
    <property type="entry name" value="TUNGSTEN-CONTAINING ALDEHYDE FERREDOXIN OXIDOREDUCTASE COFACTOR MODIFYING PROTEIN"/>
    <property type="match status" value="1"/>
</dbReference>
<dbReference type="CDD" id="cd01335">
    <property type="entry name" value="Radical_SAM"/>
    <property type="match status" value="1"/>
</dbReference>
<dbReference type="RefSeq" id="WP_072902773.1">
    <property type="nucleotide sequence ID" value="NZ_FRAD01000006.1"/>
</dbReference>
<dbReference type="SFLD" id="SFLDG01067">
    <property type="entry name" value="SPASM/twitch_domain_containing"/>
    <property type="match status" value="1"/>
</dbReference>
<evidence type="ECO:0000313" key="6">
    <source>
        <dbReference type="EMBL" id="SHJ76947.1"/>
    </source>
</evidence>
<dbReference type="SFLD" id="SFLDS00029">
    <property type="entry name" value="Radical_SAM"/>
    <property type="match status" value="1"/>
</dbReference>
<evidence type="ECO:0000259" key="5">
    <source>
        <dbReference type="PROSITE" id="PS51918"/>
    </source>
</evidence>
<dbReference type="GO" id="GO:0003824">
    <property type="term" value="F:catalytic activity"/>
    <property type="evidence" value="ECO:0007669"/>
    <property type="project" value="InterPro"/>
</dbReference>
<dbReference type="PROSITE" id="PS51918">
    <property type="entry name" value="RADICAL_SAM"/>
    <property type="match status" value="1"/>
</dbReference>
<keyword evidence="2" id="KW-0479">Metal-binding</keyword>
<dbReference type="Proteomes" id="UP000183952">
    <property type="component" value="Unassembled WGS sequence"/>
</dbReference>
<dbReference type="InterPro" id="IPR058240">
    <property type="entry name" value="rSAM_sf"/>
</dbReference>
<evidence type="ECO:0000256" key="3">
    <source>
        <dbReference type="ARBA" id="ARBA00023004"/>
    </source>
</evidence>
<keyword evidence="3" id="KW-0408">Iron</keyword>
<evidence type="ECO:0000256" key="1">
    <source>
        <dbReference type="ARBA" id="ARBA00022691"/>
    </source>
</evidence>
<dbReference type="InterPro" id="IPR013785">
    <property type="entry name" value="Aldolase_TIM"/>
</dbReference>
<dbReference type="InterPro" id="IPR007197">
    <property type="entry name" value="rSAM"/>
</dbReference>
<organism evidence="6 7">
    <name type="scientific">Hathewaya proteolytica DSM 3090</name>
    <dbReference type="NCBI Taxonomy" id="1121331"/>
    <lineage>
        <taxon>Bacteria</taxon>
        <taxon>Bacillati</taxon>
        <taxon>Bacillota</taxon>
        <taxon>Clostridia</taxon>
        <taxon>Eubacteriales</taxon>
        <taxon>Clostridiaceae</taxon>
        <taxon>Hathewaya</taxon>
    </lineage>
</organism>
<gene>
    <name evidence="6" type="ORF">SAMN02745248_00892</name>
</gene>
<dbReference type="AlphaFoldDB" id="A0A1M6M0D5"/>
<evidence type="ECO:0000256" key="2">
    <source>
        <dbReference type="ARBA" id="ARBA00022723"/>
    </source>
</evidence>
<keyword evidence="7" id="KW-1185">Reference proteome</keyword>
<name>A0A1M6M0D5_9CLOT</name>
<dbReference type="GO" id="GO:0051536">
    <property type="term" value="F:iron-sulfur cluster binding"/>
    <property type="evidence" value="ECO:0007669"/>
    <property type="project" value="UniProtKB-KW"/>
</dbReference>
<protein>
    <submittedName>
        <fullName evidence="6">4Fe-4S single cluster domain-containing protein</fullName>
    </submittedName>
</protein>
<evidence type="ECO:0000256" key="4">
    <source>
        <dbReference type="ARBA" id="ARBA00023014"/>
    </source>
</evidence>
<feature type="domain" description="Radical SAM core" evidence="5">
    <location>
        <begin position="3"/>
        <end position="161"/>
    </location>
</feature>
<keyword evidence="1" id="KW-0949">S-adenosyl-L-methionine</keyword>
<keyword evidence="4" id="KW-0411">Iron-sulfur</keyword>
<dbReference type="OrthoDB" id="7021155at2"/>
<dbReference type="InterPro" id="IPR050377">
    <property type="entry name" value="Radical_SAM_PqqE_MftC-like"/>
</dbReference>
<dbReference type="EMBL" id="FRAD01000006">
    <property type="protein sequence ID" value="SHJ76947.1"/>
    <property type="molecule type" value="Genomic_DNA"/>
</dbReference>
<sequence length="161" mass="18740">MKYLQIKTLYIEVTHACNQHCKHCYLDGGIHNKVAEMSTEQIKKILKEFKEQGGRYIILTGGEPIMRKDIFEIMDYIEELEIPFNFASNGLAMSQEKLKKLATQCTFGKAYESLKIPKDKKLMNYIELLRKAEEATLKEAETSIVEFDETVDKYIRVFSQK</sequence>